<comment type="caution">
    <text evidence="1">The sequence shown here is derived from an EMBL/GenBank/DDBJ whole genome shotgun (WGS) entry which is preliminary data.</text>
</comment>
<organism evidence="1 2">
    <name type="scientific">Hibiscus sabdariffa</name>
    <name type="common">roselle</name>
    <dbReference type="NCBI Taxonomy" id="183260"/>
    <lineage>
        <taxon>Eukaryota</taxon>
        <taxon>Viridiplantae</taxon>
        <taxon>Streptophyta</taxon>
        <taxon>Embryophyta</taxon>
        <taxon>Tracheophyta</taxon>
        <taxon>Spermatophyta</taxon>
        <taxon>Magnoliopsida</taxon>
        <taxon>eudicotyledons</taxon>
        <taxon>Gunneridae</taxon>
        <taxon>Pentapetalae</taxon>
        <taxon>rosids</taxon>
        <taxon>malvids</taxon>
        <taxon>Malvales</taxon>
        <taxon>Malvaceae</taxon>
        <taxon>Malvoideae</taxon>
        <taxon>Hibiscus</taxon>
    </lineage>
</organism>
<reference evidence="1 2" key="1">
    <citation type="journal article" date="2024" name="G3 (Bethesda)">
        <title>Genome assembly of Hibiscus sabdariffa L. provides insights into metabolisms of medicinal natural products.</title>
        <authorList>
            <person name="Kim T."/>
        </authorList>
    </citation>
    <scope>NUCLEOTIDE SEQUENCE [LARGE SCALE GENOMIC DNA]</scope>
    <source>
        <strain evidence="1">TK-2024</strain>
        <tissue evidence="1">Old leaves</tissue>
    </source>
</reference>
<evidence type="ECO:0000313" key="2">
    <source>
        <dbReference type="Proteomes" id="UP001472677"/>
    </source>
</evidence>
<sequence length="138" mass="14834">MLVGETKDILDVGSQGELSQGNPKNAVAVFGACITLGTCGNDYETYITGEDTFGGEEFVKGETKRTCVRENPTAVIIGVTSSESIIIALQMTFVTLVTDGMKVTSETPLVTMPYKTFRAVQSLLPRRDSSQMEVVVSN</sequence>
<keyword evidence="2" id="KW-1185">Reference proteome</keyword>
<gene>
    <name evidence="1" type="ORF">V6N12_076450</name>
</gene>
<dbReference type="Proteomes" id="UP001472677">
    <property type="component" value="Unassembled WGS sequence"/>
</dbReference>
<proteinExistence type="predicted"/>
<dbReference type="EMBL" id="JBBPBM010000033">
    <property type="protein sequence ID" value="KAK8533171.1"/>
    <property type="molecule type" value="Genomic_DNA"/>
</dbReference>
<evidence type="ECO:0000313" key="1">
    <source>
        <dbReference type="EMBL" id="KAK8533171.1"/>
    </source>
</evidence>
<protein>
    <submittedName>
        <fullName evidence="1">Uncharacterized protein</fullName>
    </submittedName>
</protein>
<name>A0ABR2D9U2_9ROSI</name>
<accession>A0ABR2D9U2</accession>